<dbReference type="Gene3D" id="3.90.1150.10">
    <property type="entry name" value="Aspartate Aminotransferase, domain 1"/>
    <property type="match status" value="1"/>
</dbReference>
<dbReference type="AlphaFoldDB" id="A0A1H9M402"/>
<dbReference type="EMBL" id="FOGG01000005">
    <property type="protein sequence ID" value="SER18440.1"/>
    <property type="molecule type" value="Genomic_DNA"/>
</dbReference>
<accession>A0A1H9M402</accession>
<dbReference type="InterPro" id="IPR000653">
    <property type="entry name" value="DegT/StrS_aminotransferase"/>
</dbReference>
<dbReference type="PANTHER" id="PTHR30244:SF34">
    <property type="entry name" value="DTDP-4-AMINO-4,6-DIDEOXYGALACTOSE TRANSAMINASE"/>
    <property type="match status" value="1"/>
</dbReference>
<dbReference type="RefSeq" id="WP_090882315.1">
    <property type="nucleotide sequence ID" value="NZ_FOGG01000005.1"/>
</dbReference>
<reference evidence="5 6" key="1">
    <citation type="submission" date="2016-10" db="EMBL/GenBank/DDBJ databases">
        <authorList>
            <person name="de Groot N.N."/>
        </authorList>
    </citation>
    <scope>NUCLEOTIDE SEQUENCE [LARGE SCALE GENOMIC DNA]</scope>
    <source>
        <strain evidence="5 6">DSM 18610</strain>
    </source>
</reference>
<name>A0A1H9M402_9SPHI</name>
<dbReference type="InterPro" id="IPR015422">
    <property type="entry name" value="PyrdxlP-dep_Trfase_small"/>
</dbReference>
<evidence type="ECO:0000256" key="3">
    <source>
        <dbReference type="PIRSR" id="PIRSR000390-2"/>
    </source>
</evidence>
<protein>
    <submittedName>
        <fullName evidence="5">dTDP-4-amino-4,6-dideoxygalactose transaminase</fullName>
    </submittedName>
</protein>
<dbReference type="PIRSF" id="PIRSF000390">
    <property type="entry name" value="PLP_StrS"/>
    <property type="match status" value="1"/>
</dbReference>
<feature type="modified residue" description="N6-(pyridoxal phosphate)lysine" evidence="3">
    <location>
        <position position="197"/>
    </location>
</feature>
<dbReference type="STRING" id="390241.SAMN04488023_10593"/>
<evidence type="ECO:0000313" key="6">
    <source>
        <dbReference type="Proteomes" id="UP000199572"/>
    </source>
</evidence>
<evidence type="ECO:0000256" key="1">
    <source>
        <dbReference type="ARBA" id="ARBA00037999"/>
    </source>
</evidence>
<dbReference type="OrthoDB" id="9804264at2"/>
<evidence type="ECO:0000256" key="4">
    <source>
        <dbReference type="RuleBase" id="RU004508"/>
    </source>
</evidence>
<dbReference type="GO" id="GO:0030170">
    <property type="term" value="F:pyridoxal phosphate binding"/>
    <property type="evidence" value="ECO:0007669"/>
    <property type="project" value="TreeGrafter"/>
</dbReference>
<keyword evidence="3 4" id="KW-0663">Pyridoxal phosphate</keyword>
<dbReference type="Proteomes" id="UP000199572">
    <property type="component" value="Unassembled WGS sequence"/>
</dbReference>
<dbReference type="SUPFAM" id="SSF53383">
    <property type="entry name" value="PLP-dependent transferases"/>
    <property type="match status" value="1"/>
</dbReference>
<gene>
    <name evidence="5" type="ORF">SAMN04488023_10593</name>
</gene>
<dbReference type="InterPro" id="IPR015421">
    <property type="entry name" value="PyrdxlP-dep_Trfase_major"/>
</dbReference>
<comment type="similarity">
    <text evidence="1 4">Belongs to the DegT/DnrJ/EryC1 family.</text>
</comment>
<keyword evidence="6" id="KW-1185">Reference proteome</keyword>
<feature type="active site" description="Proton acceptor" evidence="2">
    <location>
        <position position="197"/>
    </location>
</feature>
<proteinExistence type="inferred from homology"/>
<dbReference type="Pfam" id="PF01041">
    <property type="entry name" value="DegT_DnrJ_EryC1"/>
    <property type="match status" value="2"/>
</dbReference>
<evidence type="ECO:0000256" key="2">
    <source>
        <dbReference type="PIRSR" id="PIRSR000390-1"/>
    </source>
</evidence>
<dbReference type="CDD" id="cd00616">
    <property type="entry name" value="AHBA_syn"/>
    <property type="match status" value="1"/>
</dbReference>
<dbReference type="InterPro" id="IPR015424">
    <property type="entry name" value="PyrdxlP-dep_Trfase"/>
</dbReference>
<dbReference type="GO" id="GO:0000271">
    <property type="term" value="P:polysaccharide biosynthetic process"/>
    <property type="evidence" value="ECO:0007669"/>
    <property type="project" value="TreeGrafter"/>
</dbReference>
<dbReference type="Gene3D" id="3.40.640.10">
    <property type="entry name" value="Type I PLP-dependent aspartate aminotransferase-like (Major domain)"/>
    <property type="match status" value="1"/>
</dbReference>
<dbReference type="GO" id="GO:0008483">
    <property type="term" value="F:transaminase activity"/>
    <property type="evidence" value="ECO:0007669"/>
    <property type="project" value="TreeGrafter"/>
</dbReference>
<dbReference type="PANTHER" id="PTHR30244">
    <property type="entry name" value="TRANSAMINASE"/>
    <property type="match status" value="1"/>
</dbReference>
<sequence length="425" mass="47250">MNIPFSPPFIDQSVVDQVMETLNNKWITTGPKVKALEQEIQSLTDTDAVICVNSWTSGAILMLKWFGVKPGDEVIVPAYTYCATALSVLHCGAIPVMVDVLDDFNIDPEEVRKAITPKTKAIIAVDIAGWPCDYNALFAVINDKEIRKQFKAESDKQTLLNRILLISDAAHSIGSLYNGEPAAKKCDVTIFSFHAVKNITTAEGGAICLNLPLQFNPADEYSYLKMYTLNGQNKDALAKSKGGGWRYDILFQGLKINMPDICAAIGLAQIRQYNNSLLPSRKEIALKYCEGFENQSWFIPPPLASIQRESCYHLFPLRVKGLTEEQRDTIIDDLAALGVAANVHFIPMPMLTYFKSLGYNIENFPMAYQNYASEISLPIYPQLSAVEVEFIITSVISVIQIQLNSVIKLTDDQYVEPIKQMAVAS</sequence>
<organism evidence="5 6">
    <name type="scientific">Pedobacter rhizosphaerae</name>
    <dbReference type="NCBI Taxonomy" id="390241"/>
    <lineage>
        <taxon>Bacteria</taxon>
        <taxon>Pseudomonadati</taxon>
        <taxon>Bacteroidota</taxon>
        <taxon>Sphingobacteriia</taxon>
        <taxon>Sphingobacteriales</taxon>
        <taxon>Sphingobacteriaceae</taxon>
        <taxon>Pedobacter</taxon>
    </lineage>
</organism>
<evidence type="ECO:0000313" key="5">
    <source>
        <dbReference type="EMBL" id="SER18440.1"/>
    </source>
</evidence>